<evidence type="ECO:0000256" key="1">
    <source>
        <dbReference type="ARBA" id="ARBA00000724"/>
    </source>
</evidence>
<dbReference type="InterPro" id="IPR007213">
    <property type="entry name" value="Ppm1/Ppm2/Tcmp"/>
</dbReference>
<sequence>MVSMEVDEGVQSTNDDASQCKRCAVHLGYWDDKYIYMFVRSGDRKAPEINRGYFARTRGIRILVDKFLKKTGAACQIVNFGAGFDTLYWQLKEQRISVANYIELDFPAVTSRKCYYIKRNKTLLNEIHNEDGEVRLSATDMHAGNYHLVGVDLRNLSEVEQKLMQSEINTELPTLFISECVLVYIESTFVLRLLSWVSSKFPRALYINYEQVNMDDKFSSVMLNNLRARGCPLAGVDACQSLETQRQRFLDAKWDGAKAWNMVQVYDAIPASERQRIEKIEFLDEHELLLQLFQHYCISVGWKSELFADIDIT</sequence>
<feature type="binding site" evidence="8">
    <location>
        <position position="81"/>
    </location>
    <ligand>
        <name>S-adenosyl-L-methionine</name>
        <dbReference type="ChEBI" id="CHEBI:59789"/>
    </ligand>
</feature>
<dbReference type="AlphaFoldDB" id="A0A482XDP8"/>
<feature type="binding site" evidence="8">
    <location>
        <begin position="152"/>
        <end position="153"/>
    </location>
    <ligand>
        <name>S-adenosyl-L-methionine</name>
        <dbReference type="ChEBI" id="CHEBI:59789"/>
    </ligand>
</feature>
<dbReference type="Proteomes" id="UP000291343">
    <property type="component" value="Unassembled WGS sequence"/>
</dbReference>
<reference evidence="9 10" key="1">
    <citation type="journal article" date="2017" name="Gigascience">
        <title>Genome sequence of the small brown planthopper, Laodelphax striatellus.</title>
        <authorList>
            <person name="Zhu J."/>
            <person name="Jiang F."/>
            <person name="Wang X."/>
            <person name="Yang P."/>
            <person name="Bao Y."/>
            <person name="Zhao W."/>
            <person name="Wang W."/>
            <person name="Lu H."/>
            <person name="Wang Q."/>
            <person name="Cui N."/>
            <person name="Li J."/>
            <person name="Chen X."/>
            <person name="Luo L."/>
            <person name="Yu J."/>
            <person name="Kang L."/>
            <person name="Cui F."/>
        </authorList>
    </citation>
    <scope>NUCLEOTIDE SEQUENCE [LARGE SCALE GENOMIC DNA]</scope>
    <source>
        <strain evidence="9">Lst14</strain>
    </source>
</reference>
<evidence type="ECO:0000256" key="3">
    <source>
        <dbReference type="ARBA" id="ARBA00010703"/>
    </source>
</evidence>
<keyword evidence="6 7" id="KW-0949">S-adenosyl-L-methionine</keyword>
<evidence type="ECO:0000313" key="10">
    <source>
        <dbReference type="Proteomes" id="UP000291343"/>
    </source>
</evidence>
<dbReference type="GO" id="GO:0032259">
    <property type="term" value="P:methylation"/>
    <property type="evidence" value="ECO:0007669"/>
    <property type="project" value="UniProtKB-KW"/>
</dbReference>
<comment type="caution">
    <text evidence="9">The sequence shown here is derived from an EMBL/GenBank/DDBJ whole genome shotgun (WGS) entry which is preliminary data.</text>
</comment>
<proteinExistence type="inferred from homology"/>
<evidence type="ECO:0000256" key="5">
    <source>
        <dbReference type="ARBA" id="ARBA00022679"/>
    </source>
</evidence>
<keyword evidence="4 7" id="KW-0489">Methyltransferase</keyword>
<protein>
    <recommendedName>
        <fullName evidence="7">Leucine carboxyl methyltransferase 1</fullName>
        <ecNumber evidence="7">2.1.1.233</ecNumber>
    </recommendedName>
</protein>
<accession>A0A482XDP8</accession>
<dbReference type="GO" id="GO:0009966">
    <property type="term" value="P:regulation of signal transduction"/>
    <property type="evidence" value="ECO:0007669"/>
    <property type="project" value="UniProtKB-ARBA"/>
</dbReference>
<dbReference type="SUPFAM" id="SSF53335">
    <property type="entry name" value="S-adenosyl-L-methionine-dependent methyltransferases"/>
    <property type="match status" value="1"/>
</dbReference>
<dbReference type="Pfam" id="PF04072">
    <property type="entry name" value="LCM"/>
    <property type="match status" value="1"/>
</dbReference>
<feature type="binding site" evidence="8">
    <location>
        <position position="56"/>
    </location>
    <ligand>
        <name>S-adenosyl-L-methionine</name>
        <dbReference type="ChEBI" id="CHEBI:59789"/>
    </ligand>
</feature>
<dbReference type="InParanoid" id="A0A482XDP8"/>
<keyword evidence="10" id="KW-1185">Reference proteome</keyword>
<dbReference type="OrthoDB" id="203237at2759"/>
<name>A0A482XDP8_LAOST</name>
<dbReference type="Gene3D" id="3.40.50.150">
    <property type="entry name" value="Vaccinia Virus protein VP39"/>
    <property type="match status" value="1"/>
</dbReference>
<evidence type="ECO:0000256" key="4">
    <source>
        <dbReference type="ARBA" id="ARBA00022603"/>
    </source>
</evidence>
<keyword evidence="5 7" id="KW-0808">Transferase</keyword>
<dbReference type="GO" id="GO:0005829">
    <property type="term" value="C:cytosol"/>
    <property type="evidence" value="ECO:0007669"/>
    <property type="project" value="TreeGrafter"/>
</dbReference>
<dbReference type="EMBL" id="QKKF02012754">
    <property type="protein sequence ID" value="RZF43441.1"/>
    <property type="molecule type" value="Genomic_DNA"/>
</dbReference>
<dbReference type="SMR" id="A0A482XDP8"/>
<dbReference type="PANTHER" id="PTHR13600">
    <property type="entry name" value="LEUCINE CARBOXYL METHYLTRANSFERASE"/>
    <property type="match status" value="1"/>
</dbReference>
<evidence type="ECO:0000256" key="6">
    <source>
        <dbReference type="ARBA" id="ARBA00022691"/>
    </source>
</evidence>
<dbReference type="FunFam" id="3.40.50.150:FF:000092">
    <property type="entry name" value="Leucine carboxyl methyltransferase 1"/>
    <property type="match status" value="1"/>
</dbReference>
<evidence type="ECO:0000256" key="7">
    <source>
        <dbReference type="PIRNR" id="PIRNR016305"/>
    </source>
</evidence>
<evidence type="ECO:0000256" key="8">
    <source>
        <dbReference type="PIRSR" id="PIRSR016305-1"/>
    </source>
</evidence>
<feature type="binding site" evidence="8">
    <location>
        <position position="179"/>
    </location>
    <ligand>
        <name>S-adenosyl-L-methionine</name>
        <dbReference type="ChEBI" id="CHEBI:59789"/>
    </ligand>
</feature>
<dbReference type="STRING" id="195883.A0A482XDP8"/>
<evidence type="ECO:0000313" key="9">
    <source>
        <dbReference type="EMBL" id="RZF43441.1"/>
    </source>
</evidence>
<gene>
    <name evidence="9" type="ORF">LSTR_LSTR001702</name>
</gene>
<dbReference type="InterPro" id="IPR016651">
    <property type="entry name" value="LCMT1"/>
</dbReference>
<evidence type="ECO:0000256" key="2">
    <source>
        <dbReference type="ARBA" id="ARBA00003455"/>
    </source>
</evidence>
<dbReference type="GO" id="GO:0018423">
    <property type="term" value="F:protein C-terminal leucine carboxyl O-methyltransferase activity"/>
    <property type="evidence" value="ECO:0007669"/>
    <property type="project" value="UniProtKB-EC"/>
</dbReference>
<comment type="catalytic activity">
    <reaction evidence="1 7">
        <text>[phosphatase 2A protein]-C-terminal L-leucine + S-adenosyl-L-methionine = [phosphatase 2A protein]-C-terminal L-leucine methyl ester + S-adenosyl-L-homocysteine</text>
        <dbReference type="Rhea" id="RHEA:48544"/>
        <dbReference type="Rhea" id="RHEA-COMP:12134"/>
        <dbReference type="Rhea" id="RHEA-COMP:12135"/>
        <dbReference type="ChEBI" id="CHEBI:57856"/>
        <dbReference type="ChEBI" id="CHEBI:59789"/>
        <dbReference type="ChEBI" id="CHEBI:90516"/>
        <dbReference type="ChEBI" id="CHEBI:90517"/>
        <dbReference type="EC" id="2.1.1.233"/>
    </reaction>
</comment>
<dbReference type="InterPro" id="IPR029063">
    <property type="entry name" value="SAM-dependent_MTases_sf"/>
</dbReference>
<dbReference type="EC" id="2.1.1.233" evidence="7"/>
<comment type="function">
    <text evidence="2 7">Methylates the carboxyl group of the C-terminal leucine residue of protein phosphatase 2A catalytic subunits to form alpha-leucine ester residues.</text>
</comment>
<comment type="similarity">
    <text evidence="3 7">Belongs to the methyltransferase superfamily. LCMT family.</text>
</comment>
<dbReference type="PANTHER" id="PTHR13600:SF33">
    <property type="entry name" value="LEUCINE CARBOXYL METHYLTRANSFERASE 1"/>
    <property type="match status" value="1"/>
</dbReference>
<dbReference type="PIRSF" id="PIRSF016305">
    <property type="entry name" value="LCM_mtfrase"/>
    <property type="match status" value="1"/>
</dbReference>
<organism evidence="9 10">
    <name type="scientific">Laodelphax striatellus</name>
    <name type="common">Small brown planthopper</name>
    <name type="synonym">Delphax striatella</name>
    <dbReference type="NCBI Taxonomy" id="195883"/>
    <lineage>
        <taxon>Eukaryota</taxon>
        <taxon>Metazoa</taxon>
        <taxon>Ecdysozoa</taxon>
        <taxon>Arthropoda</taxon>
        <taxon>Hexapoda</taxon>
        <taxon>Insecta</taxon>
        <taxon>Pterygota</taxon>
        <taxon>Neoptera</taxon>
        <taxon>Paraneoptera</taxon>
        <taxon>Hemiptera</taxon>
        <taxon>Auchenorrhyncha</taxon>
        <taxon>Fulgoroidea</taxon>
        <taxon>Delphacidae</taxon>
        <taxon>Criomorphinae</taxon>
        <taxon>Laodelphax</taxon>
    </lineage>
</organism>
<dbReference type="FunCoup" id="A0A482XDP8">
    <property type="interactions" value="1559"/>
</dbReference>